<comment type="caution">
    <text evidence="1">The sequence shown here is derived from an EMBL/GenBank/DDBJ whole genome shotgun (WGS) entry which is preliminary data.</text>
</comment>
<dbReference type="AlphaFoldDB" id="X1KQP7"/>
<proteinExistence type="predicted"/>
<gene>
    <name evidence="1" type="ORF">S03H2_70294</name>
</gene>
<accession>X1KQP7</accession>
<organism evidence="1">
    <name type="scientific">marine sediment metagenome</name>
    <dbReference type="NCBI Taxonomy" id="412755"/>
    <lineage>
        <taxon>unclassified sequences</taxon>
        <taxon>metagenomes</taxon>
        <taxon>ecological metagenomes</taxon>
    </lineage>
</organism>
<dbReference type="EMBL" id="BARU01046676">
    <property type="protein sequence ID" value="GAH92449.1"/>
    <property type="molecule type" value="Genomic_DNA"/>
</dbReference>
<sequence length="52" mass="5750">MRIAMLCSGHAVNDARVTYKEARTLARAGHEVIVFGQGPKNLEEIPSVSLRR</sequence>
<name>X1KQP7_9ZZZZ</name>
<reference evidence="1" key="1">
    <citation type="journal article" date="2014" name="Front. Microbiol.">
        <title>High frequency of phylogenetically diverse reductive dehalogenase-homologous genes in deep subseafloor sedimentary metagenomes.</title>
        <authorList>
            <person name="Kawai M."/>
            <person name="Futagami T."/>
            <person name="Toyoda A."/>
            <person name="Takaki Y."/>
            <person name="Nishi S."/>
            <person name="Hori S."/>
            <person name="Arai W."/>
            <person name="Tsubouchi T."/>
            <person name="Morono Y."/>
            <person name="Uchiyama I."/>
            <person name="Ito T."/>
            <person name="Fujiyama A."/>
            <person name="Inagaki F."/>
            <person name="Takami H."/>
        </authorList>
    </citation>
    <scope>NUCLEOTIDE SEQUENCE</scope>
    <source>
        <strain evidence="1">Expedition CK06-06</strain>
    </source>
</reference>
<evidence type="ECO:0000313" key="1">
    <source>
        <dbReference type="EMBL" id="GAH92449.1"/>
    </source>
</evidence>
<feature type="non-terminal residue" evidence="1">
    <location>
        <position position="52"/>
    </location>
</feature>
<protein>
    <recommendedName>
        <fullName evidence="2">Glycosyltransferase subfamily 4-like N-terminal domain-containing protein</fullName>
    </recommendedName>
</protein>
<evidence type="ECO:0008006" key="2">
    <source>
        <dbReference type="Google" id="ProtNLM"/>
    </source>
</evidence>